<dbReference type="Gene3D" id="3.50.50.60">
    <property type="entry name" value="FAD/NAD(P)-binding domain"/>
    <property type="match status" value="1"/>
</dbReference>
<dbReference type="EMBL" id="JACTNZ010000004">
    <property type="protein sequence ID" value="KAG5552766.1"/>
    <property type="molecule type" value="Genomic_DNA"/>
</dbReference>
<dbReference type="SUPFAM" id="SSF51905">
    <property type="entry name" value="FAD/NAD(P)-binding domain"/>
    <property type="match status" value="1"/>
</dbReference>
<evidence type="ECO:0000313" key="2">
    <source>
        <dbReference type="EMBL" id="KAG5552766.1"/>
    </source>
</evidence>
<gene>
    <name evidence="2" type="ORF">RHGRI_010757</name>
</gene>
<comment type="caution">
    <text evidence="2">The sequence shown here is derived from an EMBL/GenBank/DDBJ whole genome shotgun (WGS) entry which is preliminary data.</text>
</comment>
<evidence type="ECO:0000256" key="1">
    <source>
        <dbReference type="SAM" id="MobiDB-lite"/>
    </source>
</evidence>
<sequence length="89" mass="9344">MNDPPPRADDPLSLVKDTDSQKTLYPSRLTSMNLAPSLSSMRVDCSSSGPSMSTSGGLAKLELADGNSLYAKLVVGADGSKSRVRELIS</sequence>
<accession>A0AAV6KJU7</accession>
<reference evidence="2" key="1">
    <citation type="submission" date="2020-08" db="EMBL/GenBank/DDBJ databases">
        <title>Plant Genome Project.</title>
        <authorList>
            <person name="Zhang R.-G."/>
        </authorList>
    </citation>
    <scope>NUCLEOTIDE SEQUENCE</scope>
    <source>
        <strain evidence="2">WSP0</strain>
        <tissue evidence="2">Leaf</tissue>
    </source>
</reference>
<organism evidence="2 3">
    <name type="scientific">Rhododendron griersonianum</name>
    <dbReference type="NCBI Taxonomy" id="479676"/>
    <lineage>
        <taxon>Eukaryota</taxon>
        <taxon>Viridiplantae</taxon>
        <taxon>Streptophyta</taxon>
        <taxon>Embryophyta</taxon>
        <taxon>Tracheophyta</taxon>
        <taxon>Spermatophyta</taxon>
        <taxon>Magnoliopsida</taxon>
        <taxon>eudicotyledons</taxon>
        <taxon>Gunneridae</taxon>
        <taxon>Pentapetalae</taxon>
        <taxon>asterids</taxon>
        <taxon>Ericales</taxon>
        <taxon>Ericaceae</taxon>
        <taxon>Ericoideae</taxon>
        <taxon>Rhodoreae</taxon>
        <taxon>Rhododendron</taxon>
    </lineage>
</organism>
<protein>
    <recommendedName>
        <fullName evidence="4">FAD-binding domain-containing protein</fullName>
    </recommendedName>
</protein>
<keyword evidence="3" id="KW-1185">Reference proteome</keyword>
<feature type="compositionally biased region" description="Basic and acidic residues" evidence="1">
    <location>
        <begin position="1"/>
        <end position="20"/>
    </location>
</feature>
<dbReference type="InterPro" id="IPR036188">
    <property type="entry name" value="FAD/NAD-bd_sf"/>
</dbReference>
<evidence type="ECO:0008006" key="4">
    <source>
        <dbReference type="Google" id="ProtNLM"/>
    </source>
</evidence>
<name>A0AAV6KJU7_9ERIC</name>
<dbReference type="Proteomes" id="UP000823749">
    <property type="component" value="Chromosome 4"/>
</dbReference>
<dbReference type="AlphaFoldDB" id="A0AAV6KJU7"/>
<proteinExistence type="predicted"/>
<feature type="region of interest" description="Disordered" evidence="1">
    <location>
        <begin position="1"/>
        <end position="22"/>
    </location>
</feature>
<evidence type="ECO:0000313" key="3">
    <source>
        <dbReference type="Proteomes" id="UP000823749"/>
    </source>
</evidence>